<evidence type="ECO:0000313" key="1">
    <source>
        <dbReference type="EMBL" id="PAN23446.1"/>
    </source>
</evidence>
<name>A0A2S3HI69_9POAL</name>
<dbReference type="Proteomes" id="UP000243499">
    <property type="component" value="Chromosome 4"/>
</dbReference>
<dbReference type="EMBL" id="CM008049">
    <property type="protein sequence ID" value="PAN23446.1"/>
    <property type="molecule type" value="Genomic_DNA"/>
</dbReference>
<organism evidence="1">
    <name type="scientific">Panicum hallii</name>
    <dbReference type="NCBI Taxonomy" id="206008"/>
    <lineage>
        <taxon>Eukaryota</taxon>
        <taxon>Viridiplantae</taxon>
        <taxon>Streptophyta</taxon>
        <taxon>Embryophyta</taxon>
        <taxon>Tracheophyta</taxon>
        <taxon>Spermatophyta</taxon>
        <taxon>Magnoliopsida</taxon>
        <taxon>Liliopsida</taxon>
        <taxon>Poales</taxon>
        <taxon>Poaceae</taxon>
        <taxon>PACMAD clade</taxon>
        <taxon>Panicoideae</taxon>
        <taxon>Panicodae</taxon>
        <taxon>Paniceae</taxon>
        <taxon>Panicinae</taxon>
        <taxon>Panicum</taxon>
        <taxon>Panicum sect. Panicum</taxon>
    </lineage>
</organism>
<reference evidence="1" key="1">
    <citation type="submission" date="2018-04" db="EMBL/GenBank/DDBJ databases">
        <title>WGS assembly of Panicum hallii.</title>
        <authorList>
            <person name="Lovell J."/>
            <person name="Jenkins J."/>
            <person name="Lowry D."/>
            <person name="Mamidi S."/>
            <person name="Sreedasyam A."/>
            <person name="Weng X."/>
            <person name="Barry K."/>
            <person name="Bonette J."/>
            <person name="Campitelli B."/>
            <person name="Daum C."/>
            <person name="Gordon S."/>
            <person name="Gould B."/>
            <person name="Lipzen A."/>
            <person name="Macqueen A."/>
            <person name="Palacio-Mejia J."/>
            <person name="Plott C."/>
            <person name="Shakirov E."/>
            <person name="Shu S."/>
            <person name="Yoshinaga Y."/>
            <person name="Zane M."/>
            <person name="Rokhsar D."/>
            <person name="Grimwood J."/>
            <person name="Schmutz J."/>
            <person name="Juenger T."/>
        </authorList>
    </citation>
    <scope>NUCLEOTIDE SEQUENCE [LARGE SCALE GENOMIC DNA]</scope>
    <source>
        <strain evidence="1">FIL2</strain>
    </source>
</reference>
<accession>A0A2S3HI69</accession>
<dbReference type="Gramene" id="PAN23446">
    <property type="protein sequence ID" value="PAN23446"/>
    <property type="gene ID" value="PAHAL_4G091900"/>
</dbReference>
<gene>
    <name evidence="1" type="ORF">PAHAL_4G091900</name>
</gene>
<dbReference type="AlphaFoldDB" id="A0A2S3HI69"/>
<proteinExistence type="predicted"/>
<sequence>MGRDLGSGCYNSLARVGSLSGSLARVGSLTAFPAPGEIFAITRLREPEIGLRWQGIETGIDLLVWHRKRLTPARSLGHSLSLLLRRAIGEPPPPPLPPLGGDGVPAGGDLLSVAPPWSVHPRCGLGDSAPPAEPRMQDPAPPPLPMAGSDRIPAGGFIPLDFEFWQALAVVPPDGAAPIVDPVPSHPLDGSTEPAPPVPVVVAAEPPGYTACDGAGVHSSSSSTGRG</sequence>
<protein>
    <submittedName>
        <fullName evidence="1">Uncharacterized protein</fullName>
    </submittedName>
</protein>